<dbReference type="AlphaFoldDB" id="A0A7S0RQ53"/>
<dbReference type="PANTHER" id="PTHR43575:SF1">
    <property type="entry name" value="PROTEIN ABCI7, CHLOROPLASTIC"/>
    <property type="match status" value="1"/>
</dbReference>
<evidence type="ECO:0000259" key="3">
    <source>
        <dbReference type="Pfam" id="PF19295"/>
    </source>
</evidence>
<reference evidence="4" key="1">
    <citation type="submission" date="2021-01" db="EMBL/GenBank/DDBJ databases">
        <authorList>
            <person name="Corre E."/>
            <person name="Pelletier E."/>
            <person name="Niang G."/>
            <person name="Scheremetjew M."/>
            <person name="Finn R."/>
            <person name="Kale V."/>
            <person name="Holt S."/>
            <person name="Cochrane G."/>
            <person name="Meng A."/>
            <person name="Brown T."/>
            <person name="Cohen L."/>
        </authorList>
    </citation>
    <scope>NUCLEOTIDE SEQUENCE</scope>
    <source>
        <strain evidence="4">SAG 11-49</strain>
    </source>
</reference>
<dbReference type="PANTHER" id="PTHR43575">
    <property type="entry name" value="PROTEIN ABCI7, CHLOROPLASTIC"/>
    <property type="match status" value="1"/>
</dbReference>
<dbReference type="Pfam" id="PF01458">
    <property type="entry name" value="SUFBD_core"/>
    <property type="match status" value="1"/>
</dbReference>
<gene>
    <name evidence="4" type="ORF">CLEI1391_LOCUS11674</name>
</gene>
<dbReference type="InterPro" id="IPR000825">
    <property type="entry name" value="SUF_FeS_clus_asmbl_SufBD_core"/>
</dbReference>
<dbReference type="InterPro" id="IPR055346">
    <property type="entry name" value="Fe-S_cluster_assembly_SufBD"/>
</dbReference>
<dbReference type="SUPFAM" id="SSF101960">
    <property type="entry name" value="Stabilizer of iron transporter SufD"/>
    <property type="match status" value="1"/>
</dbReference>
<dbReference type="Pfam" id="PF19295">
    <property type="entry name" value="SufBD_N"/>
    <property type="match status" value="1"/>
</dbReference>
<accession>A0A7S0RQ53</accession>
<evidence type="ECO:0000313" key="4">
    <source>
        <dbReference type="EMBL" id="CAD8684258.1"/>
    </source>
</evidence>
<proteinExistence type="predicted"/>
<feature type="domain" description="SUF system FeS cluster assembly SufBD N-terminal" evidence="3">
    <location>
        <begin position="68"/>
        <end position="211"/>
    </location>
</feature>
<sequence length="500" mass="52219">MQAFNATMRGSARAPSHRGASRVGHTPMCPLQLRPVQSRAQASAVAVEAVALEDKFLARNFAQFADVKADPSLAGVRAASWAALPSMRMPTTRNEEYRFTDITPIVKSTLVPADASVAVSREEVSKWVPKDSAQSYVVIVNGVLRPELGDVSGVQGGIYVGPLSGAPKEVAAHVGKLSAERGGPFAMLSAAAARECVVLALPKAATLATPLYILTLTSGGPGASTSTSAPRLLVHAGAGSSASLVEEHAPLAALTGSAAQGGSYLTLAVAELFLEQDAQVSHGYVEREAAGSFHTKATLVDQAESSSYSLTEARVGGALSRHDVGVAQRGPRTSTDMRHFLLAGEGQTHDLHTKLVLEHPEGKAQQLHKCIAAASSARGVFDGNVQVRRLAQRTDAGQLSRNLLLAPRATVNVKPNLQIIADDVKCTHGCAVSDLSDEEMFYFRARGINAIAARQALVASFGAEVTNRLPAAEVKARVSADISAALANVNFAALTAEADS</sequence>
<feature type="region of interest" description="Disordered" evidence="1">
    <location>
        <begin position="1"/>
        <end position="24"/>
    </location>
</feature>
<protein>
    <recommendedName>
        <fullName evidence="5">Fe-S cluster assembly protein SufD</fullName>
    </recommendedName>
</protein>
<name>A0A7S0RQ53_9CHLO</name>
<feature type="domain" description="SUF system FeS cluster assembly SufBD core" evidence="2">
    <location>
        <begin position="225"/>
        <end position="461"/>
    </location>
</feature>
<evidence type="ECO:0008006" key="5">
    <source>
        <dbReference type="Google" id="ProtNLM"/>
    </source>
</evidence>
<dbReference type="GO" id="GO:0016226">
    <property type="term" value="P:iron-sulfur cluster assembly"/>
    <property type="evidence" value="ECO:0007669"/>
    <property type="project" value="InterPro"/>
</dbReference>
<organism evidence="4">
    <name type="scientific">Chlamydomonas leiostraca</name>
    <dbReference type="NCBI Taxonomy" id="1034604"/>
    <lineage>
        <taxon>Eukaryota</taxon>
        <taxon>Viridiplantae</taxon>
        <taxon>Chlorophyta</taxon>
        <taxon>core chlorophytes</taxon>
        <taxon>Chlorophyceae</taxon>
        <taxon>CS clade</taxon>
        <taxon>Chlamydomonadales</taxon>
        <taxon>Chlamydomonadaceae</taxon>
        <taxon>Chlamydomonas</taxon>
    </lineage>
</organism>
<dbReference type="InterPro" id="IPR037284">
    <property type="entry name" value="SUF_FeS_clus_asmbl_SufBD_sf"/>
</dbReference>
<dbReference type="InterPro" id="IPR045595">
    <property type="entry name" value="SufBD_N"/>
</dbReference>
<evidence type="ECO:0000259" key="2">
    <source>
        <dbReference type="Pfam" id="PF01458"/>
    </source>
</evidence>
<dbReference type="EMBL" id="HBFB01020826">
    <property type="protein sequence ID" value="CAD8684258.1"/>
    <property type="molecule type" value="Transcribed_RNA"/>
</dbReference>
<evidence type="ECO:0000256" key="1">
    <source>
        <dbReference type="SAM" id="MobiDB-lite"/>
    </source>
</evidence>